<protein>
    <recommendedName>
        <fullName evidence="2">VCBS repeat-containing protein</fullName>
    </recommendedName>
</protein>
<dbReference type="EMBL" id="DSFP01000080">
    <property type="protein sequence ID" value="HEW46882.1"/>
    <property type="molecule type" value="Genomic_DNA"/>
</dbReference>
<sequence length="204" mass="24022">MNQKLYKKTFINLSRYIGRILLFILITSQMALAVNSGDVVEIIQIKNGTNYIDLNGDGRKDMVISGHRSHITTHRFQAYTIYIYRPEYKVENKSYKWHIVAISDDPKDVSKETYSIFTKEGADCVLRDIRFVRLKGESLPFLVVAERLFTSKDTYASRNFVIFKFYKLFLDDVEDRYVYKKTCELKSKKKYCDVNKAFLEELKN</sequence>
<evidence type="ECO:0000313" key="1">
    <source>
        <dbReference type="EMBL" id="HEW46882.1"/>
    </source>
</evidence>
<reference evidence="1" key="1">
    <citation type="journal article" date="2020" name="mSystems">
        <title>Genome- and Community-Level Interaction Insights into Carbon Utilization and Element Cycling Functions of Hydrothermarchaeota in Hydrothermal Sediment.</title>
        <authorList>
            <person name="Zhou Z."/>
            <person name="Liu Y."/>
            <person name="Xu W."/>
            <person name="Pan J."/>
            <person name="Luo Z.H."/>
            <person name="Li M."/>
        </authorList>
    </citation>
    <scope>NUCLEOTIDE SEQUENCE [LARGE SCALE GENOMIC DNA]</scope>
    <source>
        <strain evidence="1">SpSt-132</strain>
    </source>
</reference>
<evidence type="ECO:0008006" key="2">
    <source>
        <dbReference type="Google" id="ProtNLM"/>
    </source>
</evidence>
<proteinExistence type="predicted"/>
<name>A0A7C2V6F9_9AQUI</name>
<dbReference type="AlphaFoldDB" id="A0A7C2V6F9"/>
<comment type="caution">
    <text evidence="1">The sequence shown here is derived from an EMBL/GenBank/DDBJ whole genome shotgun (WGS) entry which is preliminary data.</text>
</comment>
<dbReference type="InterPro" id="IPR054139">
    <property type="entry name" value="CarG-like"/>
</dbReference>
<gene>
    <name evidence="1" type="ORF">ENO47_09545</name>
</gene>
<organism evidence="1">
    <name type="scientific">Hydrogenobacter sp</name>
    <dbReference type="NCBI Taxonomy" id="2152829"/>
    <lineage>
        <taxon>Bacteria</taxon>
        <taxon>Pseudomonadati</taxon>
        <taxon>Aquificota</taxon>
        <taxon>Aquificia</taxon>
        <taxon>Aquificales</taxon>
        <taxon>Aquificaceae</taxon>
        <taxon>Hydrogenobacter</taxon>
    </lineage>
</organism>
<accession>A0A7C2V6F9</accession>
<dbReference type="Pfam" id="PF21955">
    <property type="entry name" value="CarG-like"/>
    <property type="match status" value="1"/>
</dbReference>